<keyword evidence="10" id="KW-1185">Reference proteome</keyword>
<dbReference type="Gene3D" id="2.40.70.10">
    <property type="entry name" value="Acid Proteases"/>
    <property type="match status" value="1"/>
</dbReference>
<dbReference type="Gene3D" id="3.30.70.270">
    <property type="match status" value="2"/>
</dbReference>
<feature type="compositionally biased region" description="Basic residues" evidence="8">
    <location>
        <begin position="1272"/>
        <end position="1281"/>
    </location>
</feature>
<dbReference type="CDD" id="cd01647">
    <property type="entry name" value="RT_LTR"/>
    <property type="match status" value="1"/>
</dbReference>
<dbReference type="Pfam" id="PF17921">
    <property type="entry name" value="Integrase_H2C2"/>
    <property type="match status" value="1"/>
</dbReference>
<evidence type="ECO:0000256" key="1">
    <source>
        <dbReference type="ARBA" id="ARBA00012493"/>
    </source>
</evidence>
<dbReference type="GO" id="GO:0004519">
    <property type="term" value="F:endonuclease activity"/>
    <property type="evidence" value="ECO:0007669"/>
    <property type="project" value="UniProtKB-KW"/>
</dbReference>
<evidence type="ECO:0000256" key="5">
    <source>
        <dbReference type="ARBA" id="ARBA00022759"/>
    </source>
</evidence>
<dbReference type="CDD" id="cd09274">
    <property type="entry name" value="RNase_HI_RT_Ty3"/>
    <property type="match status" value="1"/>
</dbReference>
<evidence type="ECO:0000256" key="6">
    <source>
        <dbReference type="ARBA" id="ARBA00022801"/>
    </source>
</evidence>
<dbReference type="Pfam" id="PF17917">
    <property type="entry name" value="RT_RNaseH"/>
    <property type="match status" value="1"/>
</dbReference>
<dbReference type="OrthoDB" id="5968803at2759"/>
<dbReference type="Gene3D" id="3.30.420.10">
    <property type="entry name" value="Ribonuclease H-like superfamily/Ribonuclease H"/>
    <property type="match status" value="1"/>
</dbReference>
<keyword evidence="5" id="KW-0255">Endonuclease</keyword>
<feature type="compositionally biased region" description="Basic residues" evidence="8">
    <location>
        <begin position="262"/>
        <end position="280"/>
    </location>
</feature>
<dbReference type="FunFam" id="3.10.20.370:FF:000001">
    <property type="entry name" value="Retrovirus-related Pol polyprotein from transposon 17.6-like protein"/>
    <property type="match status" value="1"/>
</dbReference>
<feature type="compositionally biased region" description="Polar residues" evidence="8">
    <location>
        <begin position="281"/>
        <end position="291"/>
    </location>
</feature>
<dbReference type="InterPro" id="IPR021109">
    <property type="entry name" value="Peptidase_aspartic_dom_sf"/>
</dbReference>
<dbReference type="PROSITE" id="PS50878">
    <property type="entry name" value="RT_POL"/>
    <property type="match status" value="1"/>
</dbReference>
<dbReference type="PANTHER" id="PTHR37984">
    <property type="entry name" value="PROTEIN CBG26694"/>
    <property type="match status" value="1"/>
</dbReference>
<evidence type="ECO:0000256" key="3">
    <source>
        <dbReference type="ARBA" id="ARBA00022695"/>
    </source>
</evidence>
<dbReference type="GO" id="GO:0003676">
    <property type="term" value="F:nucleic acid binding"/>
    <property type="evidence" value="ECO:0007669"/>
    <property type="project" value="InterPro"/>
</dbReference>
<feature type="compositionally biased region" description="Basic and acidic residues" evidence="8">
    <location>
        <begin position="197"/>
        <end position="212"/>
    </location>
</feature>
<sequence length="1336" mass="152345">MVEEQAEPQPLQQPAVQIMQSVTITPMPEFCPDAKIGTSLSTRWNNWQSDFEMYITASGITDPKRKRALLLYQAGPRVREIFKQIPETGTDTDYDIAKQKLKAYFDPQKNRRYEVYRFRQTTQEHNETLDQFHTKLRTISETCEFADVEFEIEEQIIIGGNSSKIRKRALRDPTFDLKSMLLEGRRDEQSKYQAEQIESKEQTDGEANKLEQKPNNGNISNSSNVICRNCGRAYPHTGACPAKGKTCNNCGKPNHFAAVCRGKQKQTRSPRYSNKKHAQRNLKTLDTGSNSSSDEDYLYTMTNTKHNNKVNVKVGGAKFQTTIDSGATINVIDRDTFNKMQDIKLTRTNTKAFAYNTKSPVEFLGKFEAVIETRKRISVATFYVAKAANCGNLLSLSTAQELGLISLHLDKLTSKDAALENILQKHSKVFSDLGKLKGEKIKLDIDKTKIPKAQPQRRIPYHIREKVKNAITELENQDVIEKVPENEATPWVSPIVAVPKKDGQVRICVDMRLANEAIRRVRHPIPTVNDVSFALNGAKFFSKLDLSQAYHQLELDEQSRYITTFSTHVGLYRYKRLNYGTNAAAEIFQYTLQTALQGLKGVKNIADDIIVFGSTRTEHDANLDKCLQRLAMKGLRLNRSKCNFLSTTLSFFGQVFSKEGTHPDPRRVADLLNAPQPNNAHEVRSFLGMANYSSKYIRDFATLTAPLRDLTKKDVRFEWTQTHQTAFEKLKNTLAIAPCMSYFDKNKQTFVTVDASPVGISGILSQKPRNGDVDSQQIIAYASRALTDTEKRYSQTEKEALAIVWAVEHFHLFLFGSEFTLITDHKPLEIIYGQRTAKTSARIERWVLRLQPYTFKIIYKSGASNPADYLSRHPTNESKRKQEKMTEQYINFITENSVPKAMTLQEIINATNADAALTALHDAIKTNKWDSPIVKPFKAVKNELTSTTHGVILRGTRIVIPAALQQRAIDIAHETHLGIEKTKSLIREKIWFPQIDNQVKNTIAKCTTCQAVGQANPPEPLRMTEMPELPWRTVHIDFYGPLPSSEYLLVAVDRYSRFPEVEIVHSTRASTVIPKLDKMFSVHGIPDTIISDNGPPFNGDDYARYLKALGIQAKFSTPYWPQGNATVERFMRPLGKALKTATLEGRPWKQELNRFLLQYRTTPHCTTGVPPSELLFNRVIKGKLPVINSKKIVNRHKEARDNEKTRQERNREYANQRRNTRKSDLQVGDYVLVRQEKKNKLTSNFNHKPYKVIKKTGSEMLAQSKDGHIVKRNVSHFKRINKPREEDTDDEGFDYEENSQNNQPSISNENNAPRRSSRIRRPPNRYGHEYPSNLIN</sequence>
<dbReference type="InterPro" id="IPR000477">
    <property type="entry name" value="RT_dom"/>
</dbReference>
<dbReference type="InterPro" id="IPR043128">
    <property type="entry name" value="Rev_trsase/Diguanyl_cyclase"/>
</dbReference>
<dbReference type="Proteomes" id="UP001152795">
    <property type="component" value="Unassembled WGS sequence"/>
</dbReference>
<dbReference type="InterPro" id="IPR001584">
    <property type="entry name" value="Integrase_cat-core"/>
</dbReference>
<dbReference type="EMBL" id="CACRXK020000537">
    <property type="protein sequence ID" value="CAB3982751.1"/>
    <property type="molecule type" value="Genomic_DNA"/>
</dbReference>
<feature type="region of interest" description="Disordered" evidence="8">
    <location>
        <begin position="261"/>
        <end position="291"/>
    </location>
</feature>
<dbReference type="InterPro" id="IPR041373">
    <property type="entry name" value="RT_RNaseH"/>
</dbReference>
<dbReference type="EC" id="2.7.7.49" evidence="1"/>
<dbReference type="FunFam" id="3.30.420.10:FF:000063">
    <property type="entry name" value="Retrovirus-related Pol polyprotein from transposon 297-like Protein"/>
    <property type="match status" value="1"/>
</dbReference>
<comment type="caution">
    <text evidence="9">The sequence shown here is derived from an EMBL/GenBank/DDBJ whole genome shotgun (WGS) entry which is preliminary data.</text>
</comment>
<dbReference type="PANTHER" id="PTHR37984:SF11">
    <property type="entry name" value="INTEGRASE CATALYTIC DOMAIN-CONTAINING PROTEIN"/>
    <property type="match status" value="1"/>
</dbReference>
<feature type="region of interest" description="Disordered" evidence="8">
    <location>
        <begin position="1196"/>
        <end position="1226"/>
    </location>
</feature>
<dbReference type="Gene3D" id="3.10.20.370">
    <property type="match status" value="1"/>
</dbReference>
<keyword evidence="7" id="KW-0695">RNA-directed DNA polymerase</keyword>
<dbReference type="SUPFAM" id="SSF53098">
    <property type="entry name" value="Ribonuclease H-like"/>
    <property type="match status" value="1"/>
</dbReference>
<organism evidence="9 10">
    <name type="scientific">Paramuricea clavata</name>
    <name type="common">Red gorgonian</name>
    <name type="synonym">Violescent sea-whip</name>
    <dbReference type="NCBI Taxonomy" id="317549"/>
    <lineage>
        <taxon>Eukaryota</taxon>
        <taxon>Metazoa</taxon>
        <taxon>Cnidaria</taxon>
        <taxon>Anthozoa</taxon>
        <taxon>Octocorallia</taxon>
        <taxon>Malacalcyonacea</taxon>
        <taxon>Plexauridae</taxon>
        <taxon>Paramuricea</taxon>
    </lineage>
</organism>
<reference evidence="9" key="1">
    <citation type="submission" date="2020-04" db="EMBL/GenBank/DDBJ databases">
        <authorList>
            <person name="Alioto T."/>
            <person name="Alioto T."/>
            <person name="Gomez Garrido J."/>
        </authorList>
    </citation>
    <scope>NUCLEOTIDE SEQUENCE</scope>
    <source>
        <strain evidence="9">A484AB</strain>
    </source>
</reference>
<feature type="compositionally biased region" description="Basic and acidic residues" evidence="8">
    <location>
        <begin position="1196"/>
        <end position="1215"/>
    </location>
</feature>
<keyword evidence="4" id="KW-0540">Nuclease</keyword>
<dbReference type="InterPro" id="IPR041588">
    <property type="entry name" value="Integrase_H2C2"/>
</dbReference>
<accession>A0A6S7GBV3</accession>
<feature type="compositionally biased region" description="Polar residues" evidence="8">
    <location>
        <begin position="1298"/>
        <end position="1309"/>
    </location>
</feature>
<evidence type="ECO:0000256" key="4">
    <source>
        <dbReference type="ARBA" id="ARBA00022722"/>
    </source>
</evidence>
<dbReference type="Pfam" id="PF00665">
    <property type="entry name" value="rve"/>
    <property type="match status" value="1"/>
</dbReference>
<feature type="region of interest" description="Disordered" evidence="8">
    <location>
        <begin position="181"/>
        <end position="222"/>
    </location>
</feature>
<dbReference type="FunFam" id="3.30.70.270:FF:000026">
    <property type="entry name" value="Transposon Ty3-G Gag-Pol polyprotein"/>
    <property type="match status" value="1"/>
</dbReference>
<dbReference type="InterPro" id="IPR036397">
    <property type="entry name" value="RNaseH_sf"/>
</dbReference>
<dbReference type="PROSITE" id="PS50994">
    <property type="entry name" value="INTEGRASE"/>
    <property type="match status" value="1"/>
</dbReference>
<proteinExistence type="predicted"/>
<keyword evidence="2" id="KW-0808">Transferase</keyword>
<keyword evidence="6" id="KW-0378">Hydrolase</keyword>
<dbReference type="GO" id="GO:0003964">
    <property type="term" value="F:RNA-directed DNA polymerase activity"/>
    <property type="evidence" value="ECO:0007669"/>
    <property type="project" value="UniProtKB-KW"/>
</dbReference>
<evidence type="ECO:0000256" key="2">
    <source>
        <dbReference type="ARBA" id="ARBA00022679"/>
    </source>
</evidence>
<dbReference type="InterPro" id="IPR050951">
    <property type="entry name" value="Retrovirus_Pol_polyprotein"/>
</dbReference>
<keyword evidence="3" id="KW-0548">Nucleotidyltransferase</keyword>
<evidence type="ECO:0000313" key="9">
    <source>
        <dbReference type="EMBL" id="CAB3982751.1"/>
    </source>
</evidence>
<feature type="region of interest" description="Disordered" evidence="8">
    <location>
        <begin position="1272"/>
        <end position="1336"/>
    </location>
</feature>
<dbReference type="Gene3D" id="1.10.340.70">
    <property type="match status" value="1"/>
</dbReference>
<dbReference type="InterPro" id="IPR012337">
    <property type="entry name" value="RNaseH-like_sf"/>
</dbReference>
<evidence type="ECO:0000256" key="8">
    <source>
        <dbReference type="SAM" id="MobiDB-lite"/>
    </source>
</evidence>
<dbReference type="CDD" id="cd00303">
    <property type="entry name" value="retropepsin_like"/>
    <property type="match status" value="1"/>
</dbReference>
<dbReference type="GO" id="GO:0016787">
    <property type="term" value="F:hydrolase activity"/>
    <property type="evidence" value="ECO:0007669"/>
    <property type="project" value="UniProtKB-KW"/>
</dbReference>
<evidence type="ECO:0000256" key="7">
    <source>
        <dbReference type="ARBA" id="ARBA00022918"/>
    </source>
</evidence>
<dbReference type="Gene3D" id="3.10.10.10">
    <property type="entry name" value="HIV Type 1 Reverse Transcriptase, subunit A, domain 1"/>
    <property type="match status" value="1"/>
</dbReference>
<protein>
    <recommendedName>
        <fullName evidence="1">RNA-directed DNA polymerase</fullName>
        <ecNumber evidence="1">2.7.7.49</ecNumber>
    </recommendedName>
</protein>
<dbReference type="GO" id="GO:0015074">
    <property type="term" value="P:DNA integration"/>
    <property type="evidence" value="ECO:0007669"/>
    <property type="project" value="InterPro"/>
</dbReference>
<dbReference type="Gene3D" id="4.10.60.10">
    <property type="entry name" value="Zinc finger, CCHC-type"/>
    <property type="match status" value="1"/>
</dbReference>
<dbReference type="InterPro" id="IPR043502">
    <property type="entry name" value="DNA/RNA_pol_sf"/>
</dbReference>
<evidence type="ECO:0000313" key="10">
    <source>
        <dbReference type="Proteomes" id="UP001152795"/>
    </source>
</evidence>
<gene>
    <name evidence="9" type="ORF">PACLA_8A044784</name>
</gene>
<dbReference type="Pfam" id="PF00078">
    <property type="entry name" value="RVT_1"/>
    <property type="match status" value="1"/>
</dbReference>
<dbReference type="FunFam" id="1.10.340.70:FF:000003">
    <property type="entry name" value="Protein CBG25708"/>
    <property type="match status" value="1"/>
</dbReference>
<feature type="compositionally biased region" description="Acidic residues" evidence="8">
    <location>
        <begin position="1286"/>
        <end position="1297"/>
    </location>
</feature>
<dbReference type="SUPFAM" id="SSF56672">
    <property type="entry name" value="DNA/RNA polymerases"/>
    <property type="match status" value="1"/>
</dbReference>
<name>A0A6S7GBV3_PARCT</name>